<dbReference type="Proteomes" id="UP000887013">
    <property type="component" value="Unassembled WGS sequence"/>
</dbReference>
<comment type="caution">
    <text evidence="1">The sequence shown here is derived from an EMBL/GenBank/DDBJ whole genome shotgun (WGS) entry which is preliminary data.</text>
</comment>
<proteinExistence type="predicted"/>
<sequence>MSRLNAKLTSQLERDMPESYTECYPGAPEQYSEYGRVKNGNAFRRLKTALLSSSVPGASLSPEEIGCLATDGDACTEPAALEDIFITIEFLLQRDEASLSLPIPPRFLTLQTPLEAEMQFLRIREDASLLVHCNLINKTFEHDCIECIEWKQMCSSVTFTFVSECKR</sequence>
<reference evidence="1" key="1">
    <citation type="submission" date="2020-08" db="EMBL/GenBank/DDBJ databases">
        <title>Multicomponent nature underlies the extraordinary mechanical properties of spider dragline silk.</title>
        <authorList>
            <person name="Kono N."/>
            <person name="Nakamura H."/>
            <person name="Mori M."/>
            <person name="Yoshida Y."/>
            <person name="Ohtoshi R."/>
            <person name="Malay A.D."/>
            <person name="Moran D.A.P."/>
            <person name="Tomita M."/>
            <person name="Numata K."/>
            <person name="Arakawa K."/>
        </authorList>
    </citation>
    <scope>NUCLEOTIDE SEQUENCE</scope>
</reference>
<accession>A0A8X6PXQ7</accession>
<organism evidence="1 2">
    <name type="scientific">Nephila pilipes</name>
    <name type="common">Giant wood spider</name>
    <name type="synonym">Nephila maculata</name>
    <dbReference type="NCBI Taxonomy" id="299642"/>
    <lineage>
        <taxon>Eukaryota</taxon>
        <taxon>Metazoa</taxon>
        <taxon>Ecdysozoa</taxon>
        <taxon>Arthropoda</taxon>
        <taxon>Chelicerata</taxon>
        <taxon>Arachnida</taxon>
        <taxon>Araneae</taxon>
        <taxon>Araneomorphae</taxon>
        <taxon>Entelegynae</taxon>
        <taxon>Araneoidea</taxon>
        <taxon>Nephilidae</taxon>
        <taxon>Nephila</taxon>
    </lineage>
</organism>
<name>A0A8X6PXQ7_NEPPI</name>
<protein>
    <submittedName>
        <fullName evidence="1">Uncharacterized protein</fullName>
    </submittedName>
</protein>
<keyword evidence="2" id="KW-1185">Reference proteome</keyword>
<gene>
    <name evidence="1" type="ORF">NPIL_370861</name>
</gene>
<dbReference type="EMBL" id="BMAW01120816">
    <property type="protein sequence ID" value="GFT90963.1"/>
    <property type="molecule type" value="Genomic_DNA"/>
</dbReference>
<dbReference type="AlphaFoldDB" id="A0A8X6PXQ7"/>
<evidence type="ECO:0000313" key="2">
    <source>
        <dbReference type="Proteomes" id="UP000887013"/>
    </source>
</evidence>
<evidence type="ECO:0000313" key="1">
    <source>
        <dbReference type="EMBL" id="GFT90963.1"/>
    </source>
</evidence>